<reference evidence="1" key="1">
    <citation type="submission" date="2016-10" db="EMBL/GenBank/DDBJ databases">
        <authorList>
            <person name="de Groot N.N."/>
        </authorList>
    </citation>
    <scope>NUCLEOTIDE SEQUENCE</scope>
</reference>
<evidence type="ECO:0000313" key="1">
    <source>
        <dbReference type="EMBL" id="SFV88337.1"/>
    </source>
</evidence>
<proteinExistence type="predicted"/>
<dbReference type="EMBL" id="FPIA01000034">
    <property type="protein sequence ID" value="SFV88337.1"/>
    <property type="molecule type" value="Genomic_DNA"/>
</dbReference>
<gene>
    <name evidence="1" type="ORF">MNB_SUP05-SYMBIONT-7-660</name>
</gene>
<organism evidence="1">
    <name type="scientific">hydrothermal vent metagenome</name>
    <dbReference type="NCBI Taxonomy" id="652676"/>
    <lineage>
        <taxon>unclassified sequences</taxon>
        <taxon>metagenomes</taxon>
        <taxon>ecological metagenomes</taxon>
    </lineage>
</organism>
<sequence length="39" mass="4733">MKYIKLHFFHQKTRYMLAIFLIFLLKNALVFTRAFGDVP</sequence>
<accession>A0A1W1E395</accession>
<dbReference type="AlphaFoldDB" id="A0A1W1E395"/>
<name>A0A1W1E395_9ZZZZ</name>
<protein>
    <submittedName>
        <fullName evidence="1">Uncharacterized protein</fullName>
    </submittedName>
</protein>